<organism evidence="3 5">
    <name type="scientific">Aspergillus carbonarius (strain ITEM 5010)</name>
    <dbReference type="NCBI Taxonomy" id="602072"/>
    <lineage>
        <taxon>Eukaryota</taxon>
        <taxon>Fungi</taxon>
        <taxon>Dikarya</taxon>
        <taxon>Ascomycota</taxon>
        <taxon>Pezizomycotina</taxon>
        <taxon>Eurotiomycetes</taxon>
        <taxon>Eurotiomycetidae</taxon>
        <taxon>Eurotiales</taxon>
        <taxon>Aspergillaceae</taxon>
        <taxon>Aspergillus</taxon>
        <taxon>Aspergillus subgen. Circumdati</taxon>
    </lineage>
</organism>
<feature type="domain" description="Transcription factor IIIC subunit 5 HTH" evidence="2">
    <location>
        <begin position="91"/>
        <end position="199"/>
    </location>
</feature>
<dbReference type="GO" id="GO:0001003">
    <property type="term" value="F:RNA polymerase III type 2 promoter sequence-specific DNA binding"/>
    <property type="evidence" value="ECO:0007669"/>
    <property type="project" value="TreeGrafter"/>
</dbReference>
<dbReference type="PANTHER" id="PTHR13230">
    <property type="entry name" value="GENERAL TRANSCRIPTION FACTOR IIIC, POLYPEPTIDE 5"/>
    <property type="match status" value="1"/>
</dbReference>
<evidence type="ECO:0000256" key="1">
    <source>
        <dbReference type="SAM" id="MobiDB-lite"/>
    </source>
</evidence>
<dbReference type="GO" id="GO:0000127">
    <property type="term" value="C:transcription factor TFIIIC complex"/>
    <property type="evidence" value="ECO:0007669"/>
    <property type="project" value="InterPro"/>
</dbReference>
<reference evidence="3" key="1">
    <citation type="submission" date="2016-12" db="EMBL/GenBank/DDBJ databases">
        <authorList>
            <consortium name="DOE Joint Genome Institute"/>
            <person name="Riley R."/>
            <person name="Kuo A."/>
            <person name="Sun H."/>
            <person name="Pangilinan J."/>
            <person name="Culley D."/>
            <person name="Salamov A."/>
            <person name="Magnuson J."/>
            <person name="Bruno K."/>
            <person name="Henrissat B."/>
            <person name="Berka R."/>
            <person name="Tsang A."/>
            <person name="Barry K."/>
            <person name="lapidus A."/>
            <person name="Martin J."/>
            <person name="Lindquist E."/>
            <person name="Wang Z."/>
            <person name="Baker S."/>
            <person name="Grigoriev I."/>
            <person name="Nordberg H.P."/>
            <person name="Cantor M.N."/>
            <person name="Hua S.X."/>
        </authorList>
    </citation>
    <scope>NUCLEOTIDE SEQUENCE [LARGE SCALE GENOMIC DNA]</scope>
    <source>
        <strain evidence="3">ITEM 5010</strain>
    </source>
</reference>
<dbReference type="Pfam" id="PF09734">
    <property type="entry name" value="Tau95"/>
    <property type="match status" value="1"/>
</dbReference>
<evidence type="ECO:0000259" key="2">
    <source>
        <dbReference type="Pfam" id="PF09734"/>
    </source>
</evidence>
<dbReference type="InterPro" id="IPR040454">
    <property type="entry name" value="TF_IIIC_Tfc1/Sfc1"/>
</dbReference>
<accession>A0A1R3RME0</accession>
<feature type="region of interest" description="Disordered" evidence="1">
    <location>
        <begin position="103"/>
        <end position="123"/>
    </location>
</feature>
<feature type="compositionally biased region" description="Basic and acidic residues" evidence="1">
    <location>
        <begin position="104"/>
        <end position="115"/>
    </location>
</feature>
<dbReference type="STRING" id="602072.A0A1R3RME0"/>
<dbReference type="EMBL" id="KV907499">
    <property type="protein sequence ID" value="OOF95652.1"/>
    <property type="molecule type" value="Genomic_DNA"/>
</dbReference>
<dbReference type="InterPro" id="IPR019136">
    <property type="entry name" value="TF_IIIC_su-5_HTH"/>
</dbReference>
<dbReference type="Proteomes" id="UP000188318">
    <property type="component" value="Unassembled WGS sequence"/>
</dbReference>
<dbReference type="OMA" id="QDMQCFL"/>
<name>A0A1R3RME0_ASPC5</name>
<feature type="compositionally biased region" description="Basic and acidic residues" evidence="1">
    <location>
        <begin position="14"/>
        <end position="23"/>
    </location>
</feature>
<dbReference type="AlphaFoldDB" id="A0A1R3RME0"/>
<evidence type="ECO:0000313" key="4">
    <source>
        <dbReference type="EMBL" id="OOF95703.1"/>
    </source>
</evidence>
<evidence type="ECO:0000313" key="5">
    <source>
        <dbReference type="Proteomes" id="UP000188318"/>
    </source>
</evidence>
<proteinExistence type="predicted"/>
<gene>
    <name evidence="3" type="ORF">ASPCADRAFT_506502</name>
    <name evidence="4" type="ORF">ASPCADRAFT_506542</name>
</gene>
<keyword evidence="5" id="KW-1185">Reference proteome</keyword>
<dbReference type="GO" id="GO:0001002">
    <property type="term" value="F:RNA polymerase III type 1 promoter sequence-specific DNA binding"/>
    <property type="evidence" value="ECO:0007669"/>
    <property type="project" value="TreeGrafter"/>
</dbReference>
<dbReference type="GO" id="GO:0006384">
    <property type="term" value="P:transcription initiation at RNA polymerase III promoter"/>
    <property type="evidence" value="ECO:0007669"/>
    <property type="project" value="InterPro"/>
</dbReference>
<dbReference type="OrthoDB" id="4479638at2759"/>
<dbReference type="VEuPathDB" id="FungiDB:ASPCADRAFT_506502"/>
<dbReference type="VEuPathDB" id="FungiDB:ASPCADRAFT_506542"/>
<dbReference type="PANTHER" id="PTHR13230:SF5">
    <property type="entry name" value="GENERAL TRANSCRIPTION FACTOR 3C POLYPEPTIDE 5"/>
    <property type="match status" value="1"/>
</dbReference>
<reference evidence="5" key="2">
    <citation type="journal article" date="2017" name="Genome Biol.">
        <title>Comparative genomics reveals high biological diversity and specific adaptations in the industrially and medically important fungal genus Aspergillus.</title>
        <authorList>
            <person name="de Vries R.P."/>
            <person name="Riley R."/>
            <person name="Wiebenga A."/>
            <person name="Aguilar-Osorio G."/>
            <person name="Amillis S."/>
            <person name="Uchima C.A."/>
            <person name="Anderluh G."/>
            <person name="Asadollahi M."/>
            <person name="Askin M."/>
            <person name="Barry K."/>
            <person name="Battaglia E."/>
            <person name="Bayram O."/>
            <person name="Benocci T."/>
            <person name="Braus-Stromeyer S.A."/>
            <person name="Caldana C."/>
            <person name="Canovas D."/>
            <person name="Cerqueira G.C."/>
            <person name="Chen F."/>
            <person name="Chen W."/>
            <person name="Choi C."/>
            <person name="Clum A."/>
            <person name="Dos Santos R.A."/>
            <person name="Damasio A.R."/>
            <person name="Diallinas G."/>
            <person name="Emri T."/>
            <person name="Fekete E."/>
            <person name="Flipphi M."/>
            <person name="Freyberg S."/>
            <person name="Gallo A."/>
            <person name="Gournas C."/>
            <person name="Habgood R."/>
            <person name="Hainaut M."/>
            <person name="Harispe M.L."/>
            <person name="Henrissat B."/>
            <person name="Hilden K.S."/>
            <person name="Hope R."/>
            <person name="Hossain A."/>
            <person name="Karabika E."/>
            <person name="Karaffa L."/>
            <person name="Karanyi Z."/>
            <person name="Krasevec N."/>
            <person name="Kuo A."/>
            <person name="Kusch H."/>
            <person name="LaButti K."/>
            <person name="Lagendijk E.L."/>
            <person name="Lapidus A."/>
            <person name="Levasseur A."/>
            <person name="Lindquist E."/>
            <person name="Lipzen A."/>
            <person name="Logrieco A.F."/>
            <person name="MacCabe A."/>
            <person name="Maekelae M.R."/>
            <person name="Malavazi I."/>
            <person name="Melin P."/>
            <person name="Meyer V."/>
            <person name="Mielnichuk N."/>
            <person name="Miskei M."/>
            <person name="Molnar A.P."/>
            <person name="Mule G."/>
            <person name="Ngan C.Y."/>
            <person name="Orejas M."/>
            <person name="Orosz E."/>
            <person name="Ouedraogo J.P."/>
            <person name="Overkamp K.M."/>
            <person name="Park H.-S."/>
            <person name="Perrone G."/>
            <person name="Piumi F."/>
            <person name="Punt P.J."/>
            <person name="Ram A.F."/>
            <person name="Ramon A."/>
            <person name="Rauscher S."/>
            <person name="Record E."/>
            <person name="Riano-Pachon D.M."/>
            <person name="Robert V."/>
            <person name="Roehrig J."/>
            <person name="Ruller R."/>
            <person name="Salamov A."/>
            <person name="Salih N.S."/>
            <person name="Samson R.A."/>
            <person name="Sandor E."/>
            <person name="Sanguinetti M."/>
            <person name="Schuetze T."/>
            <person name="Sepcic K."/>
            <person name="Shelest E."/>
            <person name="Sherlock G."/>
            <person name="Sophianopoulou V."/>
            <person name="Squina F.M."/>
            <person name="Sun H."/>
            <person name="Susca A."/>
            <person name="Todd R.B."/>
            <person name="Tsang A."/>
            <person name="Unkles S.E."/>
            <person name="van de Wiele N."/>
            <person name="van Rossen-Uffink D."/>
            <person name="Oliveira J.V."/>
            <person name="Vesth T.C."/>
            <person name="Visser J."/>
            <person name="Yu J.-H."/>
            <person name="Zhou M."/>
            <person name="Andersen M.R."/>
            <person name="Archer D.B."/>
            <person name="Baker S.E."/>
            <person name="Benoit I."/>
            <person name="Brakhage A.A."/>
            <person name="Braus G.H."/>
            <person name="Fischer R."/>
            <person name="Frisvad J.C."/>
            <person name="Goldman G.H."/>
            <person name="Houbraken J."/>
            <person name="Oakley B."/>
            <person name="Pocsi I."/>
            <person name="Scazzocchio C."/>
            <person name="Seiboth B."/>
            <person name="vanKuyk P.A."/>
            <person name="Wortman J."/>
            <person name="Dyer P.S."/>
            <person name="Grigoriev I.V."/>
        </authorList>
    </citation>
    <scope>NUCLEOTIDE SEQUENCE [LARGE SCALE GENOMIC DNA]</scope>
    <source>
        <strain evidence="5">ITEM 5010</strain>
    </source>
</reference>
<sequence>MHSRIANHLAWSNPEKHKDEKTTRHYQAKGDQASGDSEILEDNDYERTDVITLGEDEEYDEDNSTDEDLIDVTDQDDNCEENHNTFFKGPRFAGITVKANTKNVPDESHRADKMGSPRNKSVRETACQIQQLMDRRPIATFRVIEDQLQSQYSTRDLQEALPFCGYMFSNGPWKQALIKFGVDPRINSDFRFYQTITFRMEFDPVVEPASTDQIRSEVSWRDGFFWNGTMAKLKVIMQDKIVCIRDCIDHDYDDYRCLLAFPEKYEPLSERDYTSLRFIFLCHLRLLQTAGASQPQQSLNNLSHPTPHIMVDYESSGSLSARQTMQSAPALQEPLENTQQQFILENVGNKRLASRLYKRTFKIFSKEERLAAIEFCQTRKHINLITGQERPISISSASEILHITTGTLKRWIMNKDKILEMKGGSSRADGCRENNKLPNRSDLEDYPFLRLAPQQLFQHKFVLRSDFYRLHPYDHPVPFIGIEGGRCGRLKNFRDAYQFMGQTGQSSHPGHPSEPTTVNSMDLRTQPLYKGAVTNHSRVRMSQTHLPDERRLSVQYINSQLYKLAPDYNRRRVASQLQDPFYAELGSCVAFICQQMINADSRLEFARPVRVGFDYHKPFQGAPQHWAIWLVYKANFGILLPLSLCLRGSVENDIAPDTLYLQGWTVDHALLKCNGRKRKLSPVLYIADVELLFLKSTSWRPRRFAPTWTLYSTVLHSSYRQESPLSPMYGIYTDVRLLMDAILKNAPRVSFSETLVQSSQLIELNHFVLNNKPTDAQILNQASHHIDTAGIQIQSNLRLEDIEKTFEEDLTDDSGRECRNRIQLKALYARPDKTWIIDFEFISMPARYSPIPLQLAIRQLDGELLYSTNVDYHMSMKDFLETASLYVSDKHKMMGTLFLRCYGDVKTNGETPSKIGEYITNVCGYDRGNVHLLSWFSAHDMQCFLRVLSGKDVLVHTKISHLIASNFQGINIGGLCRKLLPKLPSKQLESVKDYLVRDANVSTRNYHNAAYDTGAMAEIVKALVQDGLRGRRTIIIYWLDCIRSIYPSSGSVLTKAEEDNERSFIASQFVDRPIMGEKVLVSRGCFSSIPFTICID</sequence>
<protein>
    <recommendedName>
        <fullName evidence="2">Transcription factor IIIC subunit 5 HTH domain-containing protein</fullName>
    </recommendedName>
</protein>
<evidence type="ECO:0000313" key="3">
    <source>
        <dbReference type="EMBL" id="OOF95652.1"/>
    </source>
</evidence>
<dbReference type="EMBL" id="KV907499">
    <property type="protein sequence ID" value="OOF95703.1"/>
    <property type="molecule type" value="Genomic_DNA"/>
</dbReference>
<feature type="region of interest" description="Disordered" evidence="1">
    <location>
        <begin position="1"/>
        <end position="46"/>
    </location>
</feature>